<dbReference type="GO" id="GO:0005739">
    <property type="term" value="C:mitochondrion"/>
    <property type="evidence" value="ECO:0007669"/>
    <property type="project" value="UniProtKB-SubCell"/>
</dbReference>
<protein>
    <recommendedName>
        <fullName evidence="3">COX assembly mitochondrial protein</fullName>
    </recommendedName>
</protein>
<organism evidence="4">
    <name type="scientific">Mesocestoides corti</name>
    <name type="common">Flatworm</name>
    <dbReference type="NCBI Taxonomy" id="53468"/>
    <lineage>
        <taxon>Eukaryota</taxon>
        <taxon>Metazoa</taxon>
        <taxon>Spiralia</taxon>
        <taxon>Lophotrochozoa</taxon>
        <taxon>Platyhelminthes</taxon>
        <taxon>Cestoda</taxon>
        <taxon>Eucestoda</taxon>
        <taxon>Cyclophyllidea</taxon>
        <taxon>Mesocestoididae</taxon>
        <taxon>Mesocestoides</taxon>
    </lineage>
</organism>
<comment type="subcellular location">
    <subcellularLocation>
        <location evidence="3">Mitochondrion</location>
    </subcellularLocation>
</comment>
<evidence type="ECO:0000313" key="4">
    <source>
        <dbReference type="WBParaSite" id="MCU_006888-RA"/>
    </source>
</evidence>
<reference evidence="4" key="1">
    <citation type="submission" date="2019-11" db="UniProtKB">
        <authorList>
            <consortium name="WormBaseParasite"/>
        </authorList>
    </citation>
    <scope>IDENTIFICATION</scope>
</reference>
<keyword evidence="2" id="KW-1015">Disulfide bond</keyword>
<evidence type="ECO:0000256" key="1">
    <source>
        <dbReference type="ARBA" id="ARBA00007347"/>
    </source>
</evidence>
<comment type="similarity">
    <text evidence="1 3">Belongs to the CMC family.</text>
</comment>
<dbReference type="AlphaFoldDB" id="A0A5K3FD30"/>
<accession>A0A5K3FD30</accession>
<name>A0A5K3FD30_MESCO</name>
<proteinExistence type="inferred from homology"/>
<evidence type="ECO:0000256" key="2">
    <source>
        <dbReference type="ARBA" id="ARBA00023157"/>
    </source>
</evidence>
<evidence type="ECO:0000256" key="3">
    <source>
        <dbReference type="RuleBase" id="RU364104"/>
    </source>
</evidence>
<dbReference type="WBParaSite" id="MCU_006888-RA">
    <property type="protein sequence ID" value="MCU_006888-RA"/>
    <property type="gene ID" value="MCU_006888"/>
</dbReference>
<dbReference type="InterPro" id="IPR013892">
    <property type="entry name" value="Cyt_c_biogenesis_Cmc1-like"/>
</dbReference>
<dbReference type="Pfam" id="PF08583">
    <property type="entry name" value="Cmc1"/>
    <property type="match status" value="1"/>
</dbReference>
<sequence>MGLFFSKSDALDFTVLPSDHIEGPLGLGFPEDDSLNQVEKDTLIPALCMQHVRKNYCAEPWAALADCSGKWHWASLALCRRQFDTAMNCNKRYLSDPDFREQMTKRYLELRAIYRSTGLEPKY</sequence>
<keyword evidence="3" id="KW-0496">Mitochondrion</keyword>